<protein>
    <submittedName>
        <fullName evidence="3">Uncharacterized protein</fullName>
    </submittedName>
</protein>
<accession>A0A179HJ51</accession>
<comment type="caution">
    <text evidence="3">The sequence shown here is derived from an EMBL/GenBank/DDBJ whole genome shotgun (WGS) entry which is preliminary data.</text>
</comment>
<feature type="region of interest" description="Disordered" evidence="1">
    <location>
        <begin position="115"/>
        <end position="138"/>
    </location>
</feature>
<gene>
    <name evidence="2" type="ORF">VFPBJ_02259</name>
    <name evidence="3" type="ORF">VFPFJ_04436</name>
</gene>
<dbReference type="AlphaFoldDB" id="A0A179HJ51"/>
<evidence type="ECO:0000313" key="2">
    <source>
        <dbReference type="EMBL" id="OAQ83491.1"/>
    </source>
</evidence>
<sequence length="166" mass="18148">MQSRVCGGCGKEARFFDGGGLGRMGTVKLGCFSVASGIRTGRFFWRWLHVKSVNNGRCSLAPSSTPKAPLDKRRLTRKHVQLRAEQTSVENAHANCDVVAQPSFTCMAPSRSLASLPATEPSPAVGPSQERSSSPACDPYTIKVDKLEWQRFPRRQQGRGEDTGRP</sequence>
<dbReference type="EMBL" id="LSBH01000002">
    <property type="protein sequence ID" value="OAQ83491.1"/>
    <property type="molecule type" value="Genomic_DNA"/>
</dbReference>
<evidence type="ECO:0000313" key="4">
    <source>
        <dbReference type="Proteomes" id="UP000078340"/>
    </source>
</evidence>
<proteinExistence type="predicted"/>
<dbReference type="Proteomes" id="UP000078340">
    <property type="component" value="Unassembled WGS sequence"/>
</dbReference>
<evidence type="ECO:0000313" key="3">
    <source>
        <dbReference type="EMBL" id="OAQ90277.1"/>
    </source>
</evidence>
<dbReference type="EMBL" id="LSBI01000004">
    <property type="protein sequence ID" value="OAQ90277.1"/>
    <property type="molecule type" value="Genomic_DNA"/>
</dbReference>
<evidence type="ECO:0000256" key="1">
    <source>
        <dbReference type="SAM" id="MobiDB-lite"/>
    </source>
</evidence>
<name>A0A179HJ51_PURLI</name>
<dbReference type="Proteomes" id="UP000078240">
    <property type="component" value="Unassembled WGS sequence"/>
</dbReference>
<reference evidence="3 4" key="1">
    <citation type="submission" date="2016-02" db="EMBL/GenBank/DDBJ databases">
        <title>Biosynthesis of antibiotic leucinostatins and their inhibition on Phytophthora in bio-control Purpureocillium lilacinum.</title>
        <authorList>
            <person name="Wang G."/>
            <person name="Liu Z."/>
            <person name="Lin R."/>
            <person name="Li E."/>
            <person name="Mao Z."/>
            <person name="Ling J."/>
            <person name="Yin W."/>
            <person name="Xie B."/>
        </authorList>
    </citation>
    <scope>NUCLEOTIDE SEQUENCE [LARGE SCALE GENOMIC DNA]</scope>
    <source>
        <strain evidence="2">PLBJ-1</strain>
        <strain evidence="3">PLFJ-1</strain>
    </source>
</reference>
<organism evidence="3 4">
    <name type="scientific">Purpureocillium lilacinum</name>
    <name type="common">Paecilomyces lilacinus</name>
    <dbReference type="NCBI Taxonomy" id="33203"/>
    <lineage>
        <taxon>Eukaryota</taxon>
        <taxon>Fungi</taxon>
        <taxon>Dikarya</taxon>
        <taxon>Ascomycota</taxon>
        <taxon>Pezizomycotina</taxon>
        <taxon>Sordariomycetes</taxon>
        <taxon>Hypocreomycetidae</taxon>
        <taxon>Hypocreales</taxon>
        <taxon>Ophiocordycipitaceae</taxon>
        <taxon>Purpureocillium</taxon>
    </lineage>
</organism>